<dbReference type="AlphaFoldDB" id="A0A7W9WT69"/>
<dbReference type="Proteomes" id="UP000571554">
    <property type="component" value="Unassembled WGS sequence"/>
</dbReference>
<name>A0A7W9WT69_9BURK</name>
<dbReference type="RefSeq" id="WP_183724542.1">
    <property type="nucleotide sequence ID" value="NZ_JACHBW010000007.1"/>
</dbReference>
<dbReference type="Gene3D" id="3.30.559.10">
    <property type="entry name" value="Chloramphenicol acetyltransferase-like domain"/>
    <property type="match status" value="1"/>
</dbReference>
<dbReference type="GO" id="GO:0044550">
    <property type="term" value="P:secondary metabolite biosynthetic process"/>
    <property type="evidence" value="ECO:0007669"/>
    <property type="project" value="TreeGrafter"/>
</dbReference>
<dbReference type="GO" id="GO:0005737">
    <property type="term" value="C:cytoplasm"/>
    <property type="evidence" value="ECO:0007669"/>
    <property type="project" value="TreeGrafter"/>
</dbReference>
<proteinExistence type="predicted"/>
<dbReference type="Pfam" id="PF00668">
    <property type="entry name" value="Condensation"/>
    <property type="match status" value="1"/>
</dbReference>
<dbReference type="InterPro" id="IPR029058">
    <property type="entry name" value="AB_hydrolase_fold"/>
</dbReference>
<evidence type="ECO:0000313" key="3">
    <source>
        <dbReference type="EMBL" id="MBB6103001.1"/>
    </source>
</evidence>
<sequence length="756" mass="83589">MNGTALKIVPAEAAQTGYALFPATACQVRFWHEQKASPQASALNIAFRLQLSGPLDAASLEQVLAGLVARHEILRTGFLMTGAGLRQQVWSDTPLRLDVIDLTGRDDQAARAEAERVGGEQARTPFDLASASFLRAVWLPRSSTQGELQLTFHSLVMDGWSFAILVRELVEGLAALRAGRLAAYADVELHHGDYALWKEEFLASGALEGARAHWRRELHDFSRFDVPGDRARPQTRRFRGAIRSILLPGELSEHLIDSAKAQGVTLFSVAAASLAMALQSAAGGTRVAIGTQMSVRDQQELEGVVGPLINTVILRLDVAPGSALSAVIAQCGAKLSDAIEHLHVPFEEMLDMVGETSGAERPPLCPVNFALQQSFVGMGDEVRSGEFAATTSPSFNAGALYDLNFFMVRRPEGWRISCEGDLDLYDLETIDGHLAKWREMLESVEIQAERPAPAAAQPRPVQAVQARADVGVSGFMSRAELEAKAHNIVRFNEHGTQTPIIVLNNIAVFYELAQQVGAQRPVVDMPMVPKTPQHLPPRAFEDLAADAVRLIKTIQPEGPYILMGYCVLGAMALEAAHQLRREGDTVELVILNDSWCPGYREQMPWYDRLWRKVQVRMDDIPRDYRLAKRGEISMIHFLQQFRTVRLLRLTQLAVKFGILKNEGASNMIDENLWYGRNIGYLREQQARYRPAPYDGDVQIFRSAQVLKGRLFSHAMGWDEVITGKLVVTEVPGLHNQMFRAAGSAVIGQQLRERLSA</sequence>
<keyword evidence="4" id="KW-1185">Reference proteome</keyword>
<dbReference type="InterPro" id="IPR001031">
    <property type="entry name" value="Thioesterase"/>
</dbReference>
<protein>
    <submittedName>
        <fullName evidence="3">Thioesterase domain-containing protein</fullName>
    </submittedName>
</protein>
<reference evidence="3 4" key="1">
    <citation type="submission" date="2020-08" db="EMBL/GenBank/DDBJ databases">
        <title>Above-ground endophytic microbial communities from plants in different locations in the United States.</title>
        <authorList>
            <person name="Frank C."/>
        </authorList>
    </citation>
    <scope>NUCLEOTIDE SEQUENCE [LARGE SCALE GENOMIC DNA]</scope>
    <source>
        <strain evidence="3 4">WP4_2_2</strain>
    </source>
</reference>
<dbReference type="PANTHER" id="PTHR45527">
    <property type="entry name" value="NONRIBOSOMAL PEPTIDE SYNTHETASE"/>
    <property type="match status" value="1"/>
</dbReference>
<dbReference type="Gene3D" id="3.40.50.1820">
    <property type="entry name" value="alpha/beta hydrolase"/>
    <property type="match status" value="1"/>
</dbReference>
<dbReference type="GO" id="GO:0043041">
    <property type="term" value="P:amino acid activation for nonribosomal peptide biosynthetic process"/>
    <property type="evidence" value="ECO:0007669"/>
    <property type="project" value="TreeGrafter"/>
</dbReference>
<feature type="domain" description="Thioesterase" evidence="2">
    <location>
        <begin position="507"/>
        <end position="612"/>
    </location>
</feature>
<dbReference type="InterPro" id="IPR023213">
    <property type="entry name" value="CAT-like_dom_sf"/>
</dbReference>
<feature type="domain" description="Condensation" evidence="1">
    <location>
        <begin position="22"/>
        <end position="444"/>
    </location>
</feature>
<dbReference type="Pfam" id="PF00975">
    <property type="entry name" value="Thioesterase"/>
    <property type="match status" value="1"/>
</dbReference>
<dbReference type="GO" id="GO:0031177">
    <property type="term" value="F:phosphopantetheine binding"/>
    <property type="evidence" value="ECO:0007669"/>
    <property type="project" value="TreeGrafter"/>
</dbReference>
<gene>
    <name evidence="3" type="ORF">F4827_002854</name>
</gene>
<evidence type="ECO:0000313" key="4">
    <source>
        <dbReference type="Proteomes" id="UP000571554"/>
    </source>
</evidence>
<dbReference type="PANTHER" id="PTHR45527:SF1">
    <property type="entry name" value="FATTY ACID SYNTHASE"/>
    <property type="match status" value="1"/>
</dbReference>
<dbReference type="SUPFAM" id="SSF53474">
    <property type="entry name" value="alpha/beta-Hydrolases"/>
    <property type="match status" value="1"/>
</dbReference>
<evidence type="ECO:0000259" key="1">
    <source>
        <dbReference type="Pfam" id="PF00668"/>
    </source>
</evidence>
<evidence type="ECO:0000259" key="2">
    <source>
        <dbReference type="Pfam" id="PF00975"/>
    </source>
</evidence>
<dbReference type="InterPro" id="IPR001242">
    <property type="entry name" value="Condensation_dom"/>
</dbReference>
<comment type="caution">
    <text evidence="3">The sequence shown here is derived from an EMBL/GenBank/DDBJ whole genome shotgun (WGS) entry which is preliminary data.</text>
</comment>
<organism evidence="3 4">
    <name type="scientific">Paraburkholderia bannensis</name>
    <dbReference type="NCBI Taxonomy" id="765414"/>
    <lineage>
        <taxon>Bacteria</taxon>
        <taxon>Pseudomonadati</taxon>
        <taxon>Pseudomonadota</taxon>
        <taxon>Betaproteobacteria</taxon>
        <taxon>Burkholderiales</taxon>
        <taxon>Burkholderiaceae</taxon>
        <taxon>Paraburkholderia</taxon>
    </lineage>
</organism>
<accession>A0A7W9WT69</accession>
<dbReference type="Gene3D" id="3.30.559.30">
    <property type="entry name" value="Nonribosomal peptide synthetase, condensation domain"/>
    <property type="match status" value="1"/>
</dbReference>
<dbReference type="SUPFAM" id="SSF52777">
    <property type="entry name" value="CoA-dependent acyltransferases"/>
    <property type="match status" value="2"/>
</dbReference>
<dbReference type="EMBL" id="JACHBW010000007">
    <property type="protein sequence ID" value="MBB6103001.1"/>
    <property type="molecule type" value="Genomic_DNA"/>
</dbReference>
<dbReference type="GO" id="GO:0003824">
    <property type="term" value="F:catalytic activity"/>
    <property type="evidence" value="ECO:0007669"/>
    <property type="project" value="InterPro"/>
</dbReference>